<evidence type="ECO:0000256" key="5">
    <source>
        <dbReference type="ARBA" id="ARBA00022679"/>
    </source>
</evidence>
<dbReference type="InterPro" id="IPR005467">
    <property type="entry name" value="His_kinase_dom"/>
</dbReference>
<keyword evidence="5" id="KW-0808">Transferase</keyword>
<dbReference type="SMART" id="SM00091">
    <property type="entry name" value="PAS"/>
    <property type="match status" value="1"/>
</dbReference>
<dbReference type="Gene3D" id="3.30.565.10">
    <property type="entry name" value="Histidine kinase-like ATPase, C-terminal domain"/>
    <property type="match status" value="1"/>
</dbReference>
<dbReference type="InterPro" id="IPR052162">
    <property type="entry name" value="Sensor_kinase/Photoreceptor"/>
</dbReference>
<feature type="domain" description="Histidine kinase" evidence="7">
    <location>
        <begin position="413"/>
        <end position="631"/>
    </location>
</feature>
<evidence type="ECO:0000256" key="2">
    <source>
        <dbReference type="ARBA" id="ARBA00004429"/>
    </source>
</evidence>
<dbReference type="InterPro" id="IPR003018">
    <property type="entry name" value="GAF"/>
</dbReference>
<keyword evidence="10" id="KW-1185">Reference proteome</keyword>
<dbReference type="InterPro" id="IPR003594">
    <property type="entry name" value="HATPase_dom"/>
</dbReference>
<evidence type="ECO:0000313" key="9">
    <source>
        <dbReference type="EMBL" id="NLR74794.1"/>
    </source>
</evidence>
<evidence type="ECO:0000259" key="7">
    <source>
        <dbReference type="PROSITE" id="PS50109"/>
    </source>
</evidence>
<dbReference type="Gene3D" id="1.10.287.130">
    <property type="match status" value="1"/>
</dbReference>
<dbReference type="SUPFAM" id="SSF52172">
    <property type="entry name" value="CheY-like"/>
    <property type="match status" value="1"/>
</dbReference>
<dbReference type="PRINTS" id="PR00344">
    <property type="entry name" value="BCTRLSENSOR"/>
</dbReference>
<dbReference type="PROSITE" id="PS50113">
    <property type="entry name" value="PAC"/>
    <property type="match status" value="1"/>
</dbReference>
<dbReference type="InterPro" id="IPR004358">
    <property type="entry name" value="Sig_transdc_His_kin-like_C"/>
</dbReference>
<dbReference type="Gene3D" id="3.30.450.40">
    <property type="match status" value="1"/>
</dbReference>
<name>A0A847S4R8_9NEIS</name>
<dbReference type="Gene3D" id="3.30.450.20">
    <property type="entry name" value="PAS domain"/>
    <property type="match status" value="1"/>
</dbReference>
<protein>
    <recommendedName>
        <fullName evidence="3">histidine kinase</fullName>
        <ecNumber evidence="3">2.7.13.3</ecNumber>
    </recommendedName>
</protein>
<dbReference type="Pfam" id="PF01590">
    <property type="entry name" value="GAF"/>
    <property type="match status" value="1"/>
</dbReference>
<reference evidence="9 10" key="1">
    <citation type="submission" date="2020-04" db="EMBL/GenBank/DDBJ databases">
        <title>Draft genome of Leeia sp. IMCC25680.</title>
        <authorList>
            <person name="Song J."/>
            <person name="Cho J.-C."/>
        </authorList>
    </citation>
    <scope>NUCLEOTIDE SEQUENCE [LARGE SCALE GENOMIC DNA]</scope>
    <source>
        <strain evidence="9 10">IMCC25680</strain>
    </source>
</reference>
<dbReference type="InterPro" id="IPR036097">
    <property type="entry name" value="HisK_dim/P_sf"/>
</dbReference>
<dbReference type="InterPro" id="IPR000700">
    <property type="entry name" value="PAS-assoc_C"/>
</dbReference>
<dbReference type="Pfam" id="PF00512">
    <property type="entry name" value="HisKA"/>
    <property type="match status" value="1"/>
</dbReference>
<sequence length="631" mass="70701">MSAECVLFAPHPARHALIRSYWPDSLAAPCTLSLLPEAPLPACLLYDLHDSPMADLQRLLDWRQHHPDVPLILLGADLQHEAVLRLLQGGAGDILQDPLLPALPHYLHRILQQAQLDAAIDTLLLETAGLQGADFLQALVEALARLLQVDQAYASTHDPVQPDWLCTVAGWRRGQPVPPVRYPLSGSPCEQVLRQGKLCCYPNDVQTCFPEDLMLQEDGLVGYIGYPLRDRQGQVIGLVNVLHQHPLHPSAQLRTILRLFAARAGTELERLRTADQLQDTQGLLQHVYAHAPILLCQLDPAGHVQQANPALEQALGSALPFLHGQPWHVLFQQPAIADWQQPPQQLETSLPAASGKQTYSWVFAPRCTAEGSIRDILAIGTDMTQRKQNEQALRDKATALEATNRELEDFAFVASHDLQEPLRKILAYSDLLQQECAAYLPDTGQQYLQLMNKATQRLQQLIRDLLQLSRVTRSQRRFEAVSLTDVLEQVQQDLEIPLRDTQARLQIEGSLPTLTGDPVQLQQVFLNLLSNALKYTRPDVPPEIRIHAEPYRLPHRKPQWRILICDNGIGFEQQYAERIFKVFQRLHGREQYEGTGIGLAICKKIVERHRGQITAEGRPGAGATFILDLPA</sequence>
<dbReference type="GO" id="GO:0005886">
    <property type="term" value="C:plasma membrane"/>
    <property type="evidence" value="ECO:0007669"/>
    <property type="project" value="UniProtKB-SubCell"/>
</dbReference>
<dbReference type="AlphaFoldDB" id="A0A847S4R8"/>
<evidence type="ECO:0000256" key="6">
    <source>
        <dbReference type="ARBA" id="ARBA00022777"/>
    </source>
</evidence>
<keyword evidence="6" id="KW-0418">Kinase</keyword>
<comment type="catalytic activity">
    <reaction evidence="1">
        <text>ATP + protein L-histidine = ADP + protein N-phospho-L-histidine.</text>
        <dbReference type="EC" id="2.7.13.3"/>
    </reaction>
</comment>
<organism evidence="9 10">
    <name type="scientific">Leeia aquatica</name>
    <dbReference type="NCBI Taxonomy" id="2725557"/>
    <lineage>
        <taxon>Bacteria</taxon>
        <taxon>Pseudomonadati</taxon>
        <taxon>Pseudomonadota</taxon>
        <taxon>Betaproteobacteria</taxon>
        <taxon>Neisseriales</taxon>
        <taxon>Leeiaceae</taxon>
        <taxon>Leeia</taxon>
    </lineage>
</organism>
<accession>A0A847S4R8</accession>
<dbReference type="SUPFAM" id="SSF55874">
    <property type="entry name" value="ATPase domain of HSP90 chaperone/DNA topoisomerase II/histidine kinase"/>
    <property type="match status" value="1"/>
</dbReference>
<dbReference type="PANTHER" id="PTHR43304:SF1">
    <property type="entry name" value="PAC DOMAIN-CONTAINING PROTEIN"/>
    <property type="match status" value="1"/>
</dbReference>
<evidence type="ECO:0000256" key="1">
    <source>
        <dbReference type="ARBA" id="ARBA00000085"/>
    </source>
</evidence>
<evidence type="ECO:0000256" key="3">
    <source>
        <dbReference type="ARBA" id="ARBA00012438"/>
    </source>
</evidence>
<dbReference type="InterPro" id="IPR011006">
    <property type="entry name" value="CheY-like_superfamily"/>
</dbReference>
<dbReference type="Pfam" id="PF02518">
    <property type="entry name" value="HATPase_c"/>
    <property type="match status" value="1"/>
</dbReference>
<dbReference type="RefSeq" id="WP_168876379.1">
    <property type="nucleotide sequence ID" value="NZ_JABAIM010000001.1"/>
</dbReference>
<dbReference type="PANTHER" id="PTHR43304">
    <property type="entry name" value="PHYTOCHROME-LIKE PROTEIN CPH1"/>
    <property type="match status" value="1"/>
</dbReference>
<dbReference type="SMART" id="SM00388">
    <property type="entry name" value="HisKA"/>
    <property type="match status" value="1"/>
</dbReference>
<dbReference type="InterPro" id="IPR003661">
    <property type="entry name" value="HisK_dim/P_dom"/>
</dbReference>
<dbReference type="EC" id="2.7.13.3" evidence="3"/>
<dbReference type="FunFam" id="3.30.565.10:FF:000006">
    <property type="entry name" value="Sensor histidine kinase WalK"/>
    <property type="match status" value="1"/>
</dbReference>
<dbReference type="InterPro" id="IPR000014">
    <property type="entry name" value="PAS"/>
</dbReference>
<dbReference type="SMART" id="SM00065">
    <property type="entry name" value="GAF"/>
    <property type="match status" value="1"/>
</dbReference>
<dbReference type="SUPFAM" id="SSF55785">
    <property type="entry name" value="PYP-like sensor domain (PAS domain)"/>
    <property type="match status" value="1"/>
</dbReference>
<dbReference type="InterPro" id="IPR036890">
    <property type="entry name" value="HATPase_C_sf"/>
</dbReference>
<dbReference type="SUPFAM" id="SSF55781">
    <property type="entry name" value="GAF domain-like"/>
    <property type="match status" value="1"/>
</dbReference>
<dbReference type="GO" id="GO:0000155">
    <property type="term" value="F:phosphorelay sensor kinase activity"/>
    <property type="evidence" value="ECO:0007669"/>
    <property type="project" value="InterPro"/>
</dbReference>
<evidence type="ECO:0000256" key="4">
    <source>
        <dbReference type="ARBA" id="ARBA00022553"/>
    </source>
</evidence>
<keyword evidence="4" id="KW-0597">Phosphoprotein</keyword>
<dbReference type="PROSITE" id="PS50109">
    <property type="entry name" value="HIS_KIN"/>
    <property type="match status" value="1"/>
</dbReference>
<dbReference type="SMART" id="SM00387">
    <property type="entry name" value="HATPase_c"/>
    <property type="match status" value="1"/>
</dbReference>
<feature type="domain" description="PAC" evidence="8">
    <location>
        <begin position="344"/>
        <end position="395"/>
    </location>
</feature>
<evidence type="ECO:0000313" key="10">
    <source>
        <dbReference type="Proteomes" id="UP000587991"/>
    </source>
</evidence>
<dbReference type="Proteomes" id="UP000587991">
    <property type="component" value="Unassembled WGS sequence"/>
</dbReference>
<dbReference type="CDD" id="cd00082">
    <property type="entry name" value="HisKA"/>
    <property type="match status" value="1"/>
</dbReference>
<evidence type="ECO:0000259" key="8">
    <source>
        <dbReference type="PROSITE" id="PS50113"/>
    </source>
</evidence>
<dbReference type="SUPFAM" id="SSF47384">
    <property type="entry name" value="Homodimeric domain of signal transducing histidine kinase"/>
    <property type="match status" value="1"/>
</dbReference>
<proteinExistence type="predicted"/>
<gene>
    <name evidence="9" type="ORF">HF682_06425</name>
</gene>
<comment type="subcellular location">
    <subcellularLocation>
        <location evidence="2">Cell inner membrane</location>
        <topology evidence="2">Multi-pass membrane protein</topology>
    </subcellularLocation>
</comment>
<dbReference type="InterPro" id="IPR035965">
    <property type="entry name" value="PAS-like_dom_sf"/>
</dbReference>
<comment type="caution">
    <text evidence="9">The sequence shown here is derived from an EMBL/GenBank/DDBJ whole genome shotgun (WGS) entry which is preliminary data.</text>
</comment>
<dbReference type="EMBL" id="JABAIM010000001">
    <property type="protein sequence ID" value="NLR74794.1"/>
    <property type="molecule type" value="Genomic_DNA"/>
</dbReference>
<dbReference type="InterPro" id="IPR029016">
    <property type="entry name" value="GAF-like_dom_sf"/>
</dbReference>